<protein>
    <submittedName>
        <fullName evidence="10">AP2/ERF domain containing protein</fullName>
    </submittedName>
</protein>
<dbReference type="PANTHER" id="PTHR31985">
    <property type="entry name" value="ETHYLENE-RESPONSIVE TRANSCRIPTION FACTOR ERF042-RELATED"/>
    <property type="match status" value="1"/>
</dbReference>
<dbReference type="InterPro" id="IPR001471">
    <property type="entry name" value="AP2/ERF_dom"/>
</dbReference>
<evidence type="ECO:0000256" key="5">
    <source>
        <dbReference type="ARBA" id="ARBA00023163"/>
    </source>
</evidence>
<dbReference type="SMART" id="SM00380">
    <property type="entry name" value="AP2"/>
    <property type="match status" value="1"/>
</dbReference>
<dbReference type="CDD" id="cd00018">
    <property type="entry name" value="AP2"/>
    <property type="match status" value="1"/>
</dbReference>
<comment type="subcellular location">
    <subcellularLocation>
        <location evidence="1">Nucleus</location>
    </subcellularLocation>
</comment>
<comment type="caution">
    <text evidence="10">The sequence shown here is derived from an EMBL/GenBank/DDBJ whole genome shotgun (WGS) entry which is preliminary data.</text>
</comment>
<keyword evidence="4" id="KW-0010">Activator</keyword>
<dbReference type="PROSITE" id="PS51032">
    <property type="entry name" value="AP2_ERF"/>
    <property type="match status" value="1"/>
</dbReference>
<evidence type="ECO:0000256" key="3">
    <source>
        <dbReference type="ARBA" id="ARBA00023125"/>
    </source>
</evidence>
<organism evidence="10 11">
    <name type="scientific">Parasponia andersonii</name>
    <name type="common">Sponia andersonii</name>
    <dbReference type="NCBI Taxonomy" id="3476"/>
    <lineage>
        <taxon>Eukaryota</taxon>
        <taxon>Viridiplantae</taxon>
        <taxon>Streptophyta</taxon>
        <taxon>Embryophyta</taxon>
        <taxon>Tracheophyta</taxon>
        <taxon>Spermatophyta</taxon>
        <taxon>Magnoliopsida</taxon>
        <taxon>eudicotyledons</taxon>
        <taxon>Gunneridae</taxon>
        <taxon>Pentapetalae</taxon>
        <taxon>rosids</taxon>
        <taxon>fabids</taxon>
        <taxon>Rosales</taxon>
        <taxon>Cannabaceae</taxon>
        <taxon>Parasponia</taxon>
    </lineage>
</organism>
<dbReference type="GO" id="GO:0003677">
    <property type="term" value="F:DNA binding"/>
    <property type="evidence" value="ECO:0007669"/>
    <property type="project" value="UniProtKB-KW"/>
</dbReference>
<keyword evidence="2" id="KW-0805">Transcription regulation</keyword>
<dbReference type="STRING" id="3476.A0A2P5D539"/>
<dbReference type="GO" id="GO:0005634">
    <property type="term" value="C:nucleus"/>
    <property type="evidence" value="ECO:0007669"/>
    <property type="project" value="UniProtKB-SubCell"/>
</dbReference>
<evidence type="ECO:0000313" key="10">
    <source>
        <dbReference type="EMBL" id="PON68338.1"/>
    </source>
</evidence>
<sequence>MEQVLESAFSHVAPPAYRGVRKRKWGKWVSEIREPGKKTRIWLGSYETPEMAAAAYDVAALHLRGRGARLNFPELAEGLPRPATSRAEDVQVAAQKAAMRFRRAPIRVSSEEMETEDAQNDMSFGGSSSSSSSSDSTGGAESHEGHYSVPVTVGLSPSQIQAINDSPLDSPKMTWMQTAGAVLFGDQNQYCYYSSTSHHVLLNDDVEFCDFEEIQHDSIWDN</sequence>
<feature type="domain" description="AP2/ERF" evidence="9">
    <location>
        <begin position="16"/>
        <end position="73"/>
    </location>
</feature>
<keyword evidence="6" id="KW-0539">Nucleus</keyword>
<name>A0A2P5D539_PARAD</name>
<evidence type="ECO:0000256" key="7">
    <source>
        <dbReference type="ARBA" id="ARBA00024343"/>
    </source>
</evidence>
<accession>A0A2P5D539</accession>
<dbReference type="SUPFAM" id="SSF54171">
    <property type="entry name" value="DNA-binding domain"/>
    <property type="match status" value="1"/>
</dbReference>
<proteinExistence type="inferred from homology"/>
<evidence type="ECO:0000256" key="6">
    <source>
        <dbReference type="ARBA" id="ARBA00023242"/>
    </source>
</evidence>
<dbReference type="InterPro" id="IPR016177">
    <property type="entry name" value="DNA-bd_dom_sf"/>
</dbReference>
<feature type="region of interest" description="Disordered" evidence="8">
    <location>
        <begin position="104"/>
        <end position="151"/>
    </location>
</feature>
<dbReference type="PRINTS" id="PR00367">
    <property type="entry name" value="ETHRSPELEMNT"/>
</dbReference>
<dbReference type="Gene3D" id="3.30.730.10">
    <property type="entry name" value="AP2/ERF domain"/>
    <property type="match status" value="1"/>
</dbReference>
<dbReference type="GO" id="GO:0003700">
    <property type="term" value="F:DNA-binding transcription factor activity"/>
    <property type="evidence" value="ECO:0007669"/>
    <property type="project" value="InterPro"/>
</dbReference>
<reference evidence="11" key="1">
    <citation type="submission" date="2016-06" db="EMBL/GenBank/DDBJ databases">
        <title>Parallel loss of symbiosis genes in relatives of nitrogen-fixing non-legume Parasponia.</title>
        <authorList>
            <person name="Van Velzen R."/>
            <person name="Holmer R."/>
            <person name="Bu F."/>
            <person name="Rutten L."/>
            <person name="Van Zeijl A."/>
            <person name="Liu W."/>
            <person name="Santuari L."/>
            <person name="Cao Q."/>
            <person name="Sharma T."/>
            <person name="Shen D."/>
            <person name="Roswanjaya Y."/>
            <person name="Wardhani T."/>
            <person name="Kalhor M.S."/>
            <person name="Jansen J."/>
            <person name="Van den Hoogen J."/>
            <person name="Gungor B."/>
            <person name="Hartog M."/>
            <person name="Hontelez J."/>
            <person name="Verver J."/>
            <person name="Yang W.-C."/>
            <person name="Schijlen E."/>
            <person name="Repin R."/>
            <person name="Schilthuizen M."/>
            <person name="Schranz E."/>
            <person name="Heidstra R."/>
            <person name="Miyata K."/>
            <person name="Fedorova E."/>
            <person name="Kohlen W."/>
            <person name="Bisseling T."/>
            <person name="Smit S."/>
            <person name="Geurts R."/>
        </authorList>
    </citation>
    <scope>NUCLEOTIDE SEQUENCE [LARGE SCALE GENOMIC DNA]</scope>
    <source>
        <strain evidence="11">cv. WU1-14</strain>
    </source>
</reference>
<feature type="compositionally biased region" description="Low complexity" evidence="8">
    <location>
        <begin position="123"/>
        <end position="140"/>
    </location>
</feature>
<dbReference type="EMBL" id="JXTB01000064">
    <property type="protein sequence ID" value="PON68338.1"/>
    <property type="molecule type" value="Genomic_DNA"/>
</dbReference>
<gene>
    <name evidence="10" type="ORF">PanWU01x14_096580</name>
</gene>
<keyword evidence="5" id="KW-0804">Transcription</keyword>
<dbReference type="InterPro" id="IPR036955">
    <property type="entry name" value="AP2/ERF_dom_sf"/>
</dbReference>
<dbReference type="AlphaFoldDB" id="A0A2P5D539"/>
<dbReference type="InterPro" id="IPR051032">
    <property type="entry name" value="AP2/ERF_TF_ERF_subfamily"/>
</dbReference>
<evidence type="ECO:0000256" key="1">
    <source>
        <dbReference type="ARBA" id="ARBA00004123"/>
    </source>
</evidence>
<dbReference type="FunFam" id="3.30.730.10:FF:000001">
    <property type="entry name" value="Ethylene-responsive transcription factor 2"/>
    <property type="match status" value="1"/>
</dbReference>
<keyword evidence="3" id="KW-0238">DNA-binding</keyword>
<evidence type="ECO:0000256" key="8">
    <source>
        <dbReference type="SAM" id="MobiDB-lite"/>
    </source>
</evidence>
<evidence type="ECO:0000313" key="11">
    <source>
        <dbReference type="Proteomes" id="UP000237105"/>
    </source>
</evidence>
<dbReference type="Proteomes" id="UP000237105">
    <property type="component" value="Unassembled WGS sequence"/>
</dbReference>
<evidence type="ECO:0000259" key="9">
    <source>
        <dbReference type="PROSITE" id="PS51032"/>
    </source>
</evidence>
<evidence type="ECO:0000256" key="2">
    <source>
        <dbReference type="ARBA" id="ARBA00023015"/>
    </source>
</evidence>
<comment type="similarity">
    <text evidence="7">Belongs to the AP2/ERF transcription factor family. ERF subfamily.</text>
</comment>
<evidence type="ECO:0000256" key="4">
    <source>
        <dbReference type="ARBA" id="ARBA00023159"/>
    </source>
</evidence>
<dbReference type="PANTHER" id="PTHR31985:SF100">
    <property type="entry name" value="ETHYLENE-RESPONSIVE TRANSCRIPTION FACTOR ERF022"/>
    <property type="match status" value="1"/>
</dbReference>
<dbReference type="Pfam" id="PF00847">
    <property type="entry name" value="AP2"/>
    <property type="match status" value="1"/>
</dbReference>
<dbReference type="OrthoDB" id="688329at2759"/>
<keyword evidence="11" id="KW-1185">Reference proteome</keyword>